<gene>
    <name evidence="2" type="ORF">C7V51_01360</name>
</gene>
<proteinExistence type="predicted"/>
<accession>A0AAD1ADI5</accession>
<evidence type="ECO:0000256" key="1">
    <source>
        <dbReference type="SAM" id="Phobius"/>
    </source>
</evidence>
<keyword evidence="1" id="KW-0812">Transmembrane</keyword>
<dbReference type="AlphaFoldDB" id="A0AAD1ADI5"/>
<evidence type="ECO:0000313" key="2">
    <source>
        <dbReference type="EMBL" id="AZZ54684.1"/>
    </source>
</evidence>
<protein>
    <submittedName>
        <fullName evidence="2">Uncharacterized protein</fullName>
    </submittedName>
</protein>
<dbReference type="RefSeq" id="WP_104263896.1">
    <property type="nucleotide sequence ID" value="NZ_CP028130.1"/>
</dbReference>
<keyword evidence="1" id="KW-1133">Transmembrane helix</keyword>
<organism evidence="2 3">
    <name type="scientific">Rathayibacter iranicus</name>
    <dbReference type="NCBI Taxonomy" id="59737"/>
    <lineage>
        <taxon>Bacteria</taxon>
        <taxon>Bacillati</taxon>
        <taxon>Actinomycetota</taxon>
        <taxon>Actinomycetes</taxon>
        <taxon>Micrococcales</taxon>
        <taxon>Microbacteriaceae</taxon>
        <taxon>Rathayibacter</taxon>
    </lineage>
</organism>
<reference evidence="2 3" key="1">
    <citation type="submission" date="2018-03" db="EMBL/GenBank/DDBJ databases">
        <title>Bacteriophage NCPPB3778 and a type I-E CRISPR drive the evolution of the US Biological Select Agent, Rathayibacter toxicus.</title>
        <authorList>
            <person name="Davis E.W.II."/>
            <person name="Tabima J.F."/>
            <person name="Weisberg A.J."/>
            <person name="Dantas Lopes L."/>
            <person name="Wiseman M.S."/>
            <person name="Wiseman M.S."/>
            <person name="Pupko T."/>
            <person name="Belcher M.S."/>
            <person name="Sechler A.J."/>
            <person name="Tancos M.A."/>
            <person name="Schroeder B.K."/>
            <person name="Murray T.D."/>
            <person name="Luster D.G."/>
            <person name="Schneider W.L."/>
            <person name="Rogers E."/>
            <person name="Andreote F.D."/>
            <person name="Grunwald N.J."/>
            <person name="Putnam M.L."/>
            <person name="Chang J.H."/>
        </authorList>
    </citation>
    <scope>NUCLEOTIDE SEQUENCE [LARGE SCALE GENOMIC DNA]</scope>
    <source>
        <strain evidence="2 3">NCCPB 2253</strain>
    </source>
</reference>
<keyword evidence="1" id="KW-0472">Membrane</keyword>
<dbReference type="Proteomes" id="UP000283946">
    <property type="component" value="Chromosome"/>
</dbReference>
<feature type="transmembrane region" description="Helical" evidence="1">
    <location>
        <begin position="6"/>
        <end position="26"/>
    </location>
</feature>
<dbReference type="KEGG" id="ria:C7V51_01360"/>
<name>A0AAD1ADI5_9MICO</name>
<sequence>MYSHFPAAAVAVAASAAIPAVVLFVVRLRDRKRPDERISAAPGDAVVLSFRRWQIVVNRVVGIVVAVLGALMTVIAATRPNETEMLIAGIVLVVTGPLLILLASSLARFRVTLLGDRIDIIPMIGRPRSVPVHTIARIIPAAGRYGGVQVYDARRQRLFSVTTITLGFAHLVPFLQWNAPDAWEEFVRKYGRNLPRILGPAAPRAQVR</sequence>
<evidence type="ECO:0000313" key="3">
    <source>
        <dbReference type="Proteomes" id="UP000283946"/>
    </source>
</evidence>
<dbReference type="EMBL" id="CP028130">
    <property type="protein sequence ID" value="AZZ54684.1"/>
    <property type="molecule type" value="Genomic_DNA"/>
</dbReference>
<feature type="transmembrane region" description="Helical" evidence="1">
    <location>
        <begin position="60"/>
        <end position="79"/>
    </location>
</feature>
<feature type="transmembrane region" description="Helical" evidence="1">
    <location>
        <begin position="85"/>
        <end position="107"/>
    </location>
</feature>